<feature type="signal peptide" evidence="1">
    <location>
        <begin position="1"/>
        <end position="27"/>
    </location>
</feature>
<accession>A0A8X8IFJ1</accession>
<evidence type="ECO:0000256" key="1">
    <source>
        <dbReference type="SAM" id="SignalP"/>
    </source>
</evidence>
<feature type="chain" id="PRO_5036450179" evidence="1">
    <location>
        <begin position="28"/>
        <end position="1120"/>
    </location>
</feature>
<dbReference type="InterPro" id="IPR011047">
    <property type="entry name" value="Quinoprotein_ADH-like_sf"/>
</dbReference>
<dbReference type="AlphaFoldDB" id="A0A8X8IFJ1"/>
<reference evidence="2 3" key="1">
    <citation type="submission" date="2016-10" db="EMBL/GenBank/DDBJ databases">
        <authorList>
            <person name="Varghese N."/>
            <person name="Submissions S."/>
        </authorList>
    </citation>
    <scope>NUCLEOTIDE SEQUENCE [LARGE SCALE GENOMIC DNA]</scope>
    <source>
        <strain evidence="2 3">DSM 25353</strain>
    </source>
</reference>
<evidence type="ECO:0000313" key="3">
    <source>
        <dbReference type="Proteomes" id="UP000198711"/>
    </source>
</evidence>
<evidence type="ECO:0000313" key="2">
    <source>
        <dbReference type="EMBL" id="SDX00980.1"/>
    </source>
</evidence>
<dbReference type="InterPro" id="IPR029030">
    <property type="entry name" value="Caspase-like_dom_sf"/>
</dbReference>
<dbReference type="SUPFAM" id="SSF50998">
    <property type="entry name" value="Quinoprotein alcohol dehydrogenase-like"/>
    <property type="match status" value="1"/>
</dbReference>
<dbReference type="SUPFAM" id="SSF52129">
    <property type="entry name" value="Caspase-like"/>
    <property type="match status" value="1"/>
</dbReference>
<dbReference type="EMBL" id="FNNO01000008">
    <property type="protein sequence ID" value="SDX00980.1"/>
    <property type="molecule type" value="Genomic_DNA"/>
</dbReference>
<comment type="caution">
    <text evidence="2">The sequence shown here is derived from an EMBL/GenBank/DDBJ whole genome shotgun (WGS) entry which is preliminary data.</text>
</comment>
<proteinExistence type="predicted"/>
<protein>
    <submittedName>
        <fullName evidence="2">Caspase domain-containing protein</fullName>
    </submittedName>
</protein>
<keyword evidence="1" id="KW-0732">Signal</keyword>
<keyword evidence="3" id="KW-1185">Reference proteome</keyword>
<name>A0A8X8IFJ1_9BACT</name>
<organism evidence="2 3">
    <name type="scientific">Hydrobacter penzbergensis</name>
    <dbReference type="NCBI Taxonomy" id="1235997"/>
    <lineage>
        <taxon>Bacteria</taxon>
        <taxon>Pseudomonadati</taxon>
        <taxon>Bacteroidota</taxon>
        <taxon>Chitinophagia</taxon>
        <taxon>Chitinophagales</taxon>
        <taxon>Chitinophagaceae</taxon>
        <taxon>Hydrobacter</taxon>
    </lineage>
</organism>
<sequence length="1120" mass="125326">MRSRLAISYRQFFATLAYTLFIATAAAQDLPTRPEILFRHGISNRDFSPKYLFPAGDTLIVAENKNLLFIDRVTGMEFNNVFFPDGIFSIETPLIDKSQQLLAAVGDSILLIKSVRTGLTIDTVMDIGSPHISFGGGAGCIFYSSSNKLYKRIVNRHRSEQLCIFSFPVKSIYWIEKEDLLTVVIEKKGSYGVVFLDSAGKIIAEKEIIGDYVKVAGEFIYQRQKNSISVSRVELTGQTIGVAPAKTVPIAFNANDSSSILSPDGRFLAITKKIDYYQNGLRKNEADSVMYLYLYNVSTGMMIGKRKMDREMPMKFDWHGNLLYYQFKEQPSQSALQPLPEILLASFNPISKKGNWILSSALPNRRHISCFDYSQTAKRLAIQTSDENILVIDLTHGWQLTLANLKAPGGISSDALFNSKFLKFSASGKYLVSYTNNEIRIYGIGDSLQYLTAKMTAPFANDLQPTDEDSIFLVRSAEVVYRLNIFQGGIRPWLTKQKTKINIFDPEDYSFHPTQLIKCSGNVFAYVHAENSRKGISVFDTEGPKDTISSGYYSVLDFYDARSGRLIKSAKANWFAPGRDTKGRYTKSYSELYYISAGPDHILRGFSKNFAYSYSLKDLSLVSADVVSFSGNYKIGLENSNLVFDPTTTTLYSDSTKQVPLRDFFDQGVEGAFNLEGKVAVVDRDRFFSLTGSGILELRDGRFSERRLNLVTYPGSNDKYNDLLVVSNYGFFDGNNRVLDQFYWRAKDRYYTYDNFYSSFFKPGLLSRAFNNKLSYALPSINLFLRLPGLSNMLATRQASITNKGTQKIICFKNAPVLDGPMTDSIYEVSDDPDCRLYVRLPKDVSSNELEEMIQPDIDSTYYFTHNIKGNLYVFCLAVGDYPRSSNLPSLSGSKGSVDSLINMFKVNRNRFKNVFEDVIILPPLLDSNATRARFYSLFAKTTSTLRPQDMLFVYLNGHGIIPAQTELFHFFGYDGINGNTGQINASTFNTAQLVDIVSGSVSMRNIVFVDACQSGGIGDSFSKVGEAGHSCPSPYPSVSAAVASSLPIQSSNQFSTESLLVKIISEAFRETSTFSQVSFKQIIEKIRSIAAAENNKLLQTPVIIYSGPDFPFMNAGQQK</sequence>
<dbReference type="Gene3D" id="3.40.50.1460">
    <property type="match status" value="1"/>
</dbReference>
<gene>
    <name evidence="2" type="ORF">SAMN05444410_10825</name>
</gene>
<dbReference type="Proteomes" id="UP000198711">
    <property type="component" value="Unassembled WGS sequence"/>
</dbReference>